<evidence type="ECO:0000256" key="1">
    <source>
        <dbReference type="SAM" id="Phobius"/>
    </source>
</evidence>
<dbReference type="EMBL" id="CP028918">
    <property type="protein sequence ID" value="AWB50331.1"/>
    <property type="molecule type" value="Genomic_DNA"/>
</dbReference>
<organism evidence="2 3">
    <name type="scientific">Paragemmobacter aquarius</name>
    <dbReference type="NCBI Taxonomy" id="2169400"/>
    <lineage>
        <taxon>Bacteria</taxon>
        <taxon>Pseudomonadati</taxon>
        <taxon>Pseudomonadota</taxon>
        <taxon>Alphaproteobacteria</taxon>
        <taxon>Rhodobacterales</taxon>
        <taxon>Paracoccaceae</taxon>
        <taxon>Paragemmobacter</taxon>
    </lineage>
</organism>
<feature type="transmembrane region" description="Helical" evidence="1">
    <location>
        <begin position="47"/>
        <end position="70"/>
    </location>
</feature>
<protein>
    <submittedName>
        <fullName evidence="2">Uncharacterized protein</fullName>
    </submittedName>
</protein>
<sequence>MELLIWGGALLSLLGVAALLWCIVLAVKARKSGLPDDQIRQRLQKVVAINLAALAVSFLGLMLVMVGVILS</sequence>
<dbReference type="KEGG" id="geh:HYN69_09860"/>
<dbReference type="Proteomes" id="UP000244496">
    <property type="component" value="Chromosome"/>
</dbReference>
<accession>A0A2S0UR95</accession>
<reference evidence="2 3" key="1">
    <citation type="submission" date="2018-04" db="EMBL/GenBank/DDBJ databases">
        <title>Genome sequencing of Gemmobacter.</title>
        <authorList>
            <person name="Yi H."/>
            <person name="Baek M.-G."/>
        </authorList>
    </citation>
    <scope>NUCLEOTIDE SEQUENCE [LARGE SCALE GENOMIC DNA]</scope>
    <source>
        <strain evidence="2 3">HYN0069</strain>
    </source>
</reference>
<feature type="transmembrane region" description="Helical" evidence="1">
    <location>
        <begin position="6"/>
        <end position="27"/>
    </location>
</feature>
<keyword evidence="3" id="KW-1185">Reference proteome</keyword>
<gene>
    <name evidence="2" type="ORF">HYN69_09860</name>
</gene>
<keyword evidence="1" id="KW-0812">Transmembrane</keyword>
<proteinExistence type="predicted"/>
<keyword evidence="1" id="KW-0472">Membrane</keyword>
<dbReference type="OrthoDB" id="7875737at2"/>
<evidence type="ECO:0000313" key="3">
    <source>
        <dbReference type="Proteomes" id="UP000244496"/>
    </source>
</evidence>
<dbReference type="AlphaFoldDB" id="A0A2S0UR95"/>
<keyword evidence="1" id="KW-1133">Transmembrane helix</keyword>
<evidence type="ECO:0000313" key="2">
    <source>
        <dbReference type="EMBL" id="AWB50331.1"/>
    </source>
</evidence>
<name>A0A2S0UR95_9RHOB</name>